<gene>
    <name evidence="4" type="primary">ftsZ</name>
    <name evidence="8" type="ORF">COT63_02380</name>
</gene>
<comment type="caution">
    <text evidence="8">The sequence shown here is derived from an EMBL/GenBank/DDBJ whole genome shotgun (WGS) entry which is preliminary data.</text>
</comment>
<dbReference type="Gene3D" id="3.30.1330.20">
    <property type="entry name" value="Tubulin/FtsZ, C-terminal domain"/>
    <property type="match status" value="1"/>
</dbReference>
<dbReference type="SUPFAM" id="SSF55307">
    <property type="entry name" value="Tubulin C-terminal domain-like"/>
    <property type="match status" value="1"/>
</dbReference>
<keyword evidence="3 4" id="KW-0342">GTP-binding</keyword>
<keyword evidence="4" id="KW-0963">Cytoplasm</keyword>
<dbReference type="InterPro" id="IPR024757">
    <property type="entry name" value="FtsZ_C"/>
</dbReference>
<dbReference type="PANTHER" id="PTHR30314">
    <property type="entry name" value="CELL DIVISION PROTEIN FTSZ-RELATED"/>
    <property type="match status" value="1"/>
</dbReference>
<comment type="similarity">
    <text evidence="1 4">Belongs to the FtsZ family.</text>
</comment>
<dbReference type="HAMAP" id="MF_00909">
    <property type="entry name" value="FtsZ"/>
    <property type="match status" value="1"/>
</dbReference>
<organism evidence="8 9">
    <name type="scientific">Candidatus Shapirobacteria bacterium CG09_land_8_20_14_0_10_38_17</name>
    <dbReference type="NCBI Taxonomy" id="1974884"/>
    <lineage>
        <taxon>Bacteria</taxon>
        <taxon>Candidatus Shapironibacteriota</taxon>
    </lineage>
</organism>
<protein>
    <recommendedName>
        <fullName evidence="4 5">Cell division protein FtsZ</fullName>
    </recommendedName>
</protein>
<dbReference type="CDD" id="cd02201">
    <property type="entry name" value="FtsZ_type1"/>
    <property type="match status" value="1"/>
</dbReference>
<name>A0A2H0WQR2_9BACT</name>
<dbReference type="InterPro" id="IPR036525">
    <property type="entry name" value="Tubulin/FtsZ_GTPase_sf"/>
</dbReference>
<dbReference type="InterPro" id="IPR003008">
    <property type="entry name" value="Tubulin_FtsZ_GTPase"/>
</dbReference>
<comment type="function">
    <text evidence="4">Essential cell division protein that forms a contractile ring structure (Z ring) at the future cell division site. The regulation of the ring assembly controls the timing and the location of cell division. One of the functions of the FtsZ ring is to recruit other cell division proteins to the septum to produce a new cell wall between the dividing cells. Binds GTP and shows GTPase activity.</text>
</comment>
<keyword evidence="2 4" id="KW-0547">Nucleotide-binding</keyword>
<sequence length="378" mass="40171">MTFIKPDSGRFAQIKVLGIGGGGGNCINTMVETEKIKGVDFVAINTDAQALLNNKAPAKLQIGKKLTKGLGAGGNSQVGQKAAEESREEIKRLITGSDMVFLTGGEGGGTCTGAAPIIAEIAKELGILTVAVITKPFNFEGHRRAAAAAEGIDKLREKVDTLITIPNQKLLDTVDKKVTLIEAFRLVDSVLISGVQGIADLITKPGLINLDFADVKMIMKNAGNTLMGIGKASGENRAAKAAHLATASPLLETSIEGAKGILFNITGSKDLTMKEIEEAAEAIFSQADPDANIIFGAAIDESLNNEIKITLIAAGFDEKRRLTKIAKATSETSQGIIKKMPDEFEEEKSIIKEIPPEDLGEEYEVPTFLRQGKKKLIN</sequence>
<feature type="domain" description="Tubulin/FtsZ GTPase" evidence="6">
    <location>
        <begin position="13"/>
        <end position="206"/>
    </location>
</feature>
<feature type="binding site" evidence="4">
    <location>
        <position position="144"/>
    </location>
    <ligand>
        <name>GTP</name>
        <dbReference type="ChEBI" id="CHEBI:37565"/>
    </ligand>
</feature>
<evidence type="ECO:0000313" key="9">
    <source>
        <dbReference type="Proteomes" id="UP000231282"/>
    </source>
</evidence>
<dbReference type="GO" id="GO:0005525">
    <property type="term" value="F:GTP binding"/>
    <property type="evidence" value="ECO:0007669"/>
    <property type="project" value="UniProtKB-UniRule"/>
</dbReference>
<comment type="subunit">
    <text evidence="4">Homodimer. Polymerizes to form a dynamic ring structure in a strictly GTP-dependent manner. Interacts directly with several other division proteins.</text>
</comment>
<keyword evidence="4" id="KW-0717">Septation</keyword>
<dbReference type="InterPro" id="IPR008280">
    <property type="entry name" value="Tub_FtsZ_C"/>
</dbReference>
<accession>A0A2H0WQR2</accession>
<dbReference type="GO" id="GO:0000917">
    <property type="term" value="P:division septum assembly"/>
    <property type="evidence" value="ECO:0007669"/>
    <property type="project" value="UniProtKB-KW"/>
</dbReference>
<dbReference type="AlphaFoldDB" id="A0A2H0WQR2"/>
<dbReference type="Pfam" id="PF12327">
    <property type="entry name" value="FtsZ_C"/>
    <property type="match status" value="1"/>
</dbReference>
<dbReference type="GO" id="GO:0043093">
    <property type="term" value="P:FtsZ-dependent cytokinesis"/>
    <property type="evidence" value="ECO:0007669"/>
    <property type="project" value="UniProtKB-UniRule"/>
</dbReference>
<dbReference type="EMBL" id="PEZH01000047">
    <property type="protein sequence ID" value="PIS14986.1"/>
    <property type="molecule type" value="Genomic_DNA"/>
</dbReference>
<dbReference type="PRINTS" id="PR00423">
    <property type="entry name" value="CELLDVISFTSZ"/>
</dbReference>
<feature type="binding site" evidence="4">
    <location>
        <begin position="21"/>
        <end position="25"/>
    </location>
    <ligand>
        <name>GTP</name>
        <dbReference type="ChEBI" id="CHEBI:37565"/>
    </ligand>
</feature>
<dbReference type="SUPFAM" id="SSF52490">
    <property type="entry name" value="Tubulin nucleotide-binding domain-like"/>
    <property type="match status" value="1"/>
</dbReference>
<dbReference type="InterPro" id="IPR000158">
    <property type="entry name" value="Cell_div_FtsZ"/>
</dbReference>
<reference evidence="9" key="1">
    <citation type="submission" date="2017-09" db="EMBL/GenBank/DDBJ databases">
        <title>Depth-based differentiation of microbial function through sediment-hosted aquifers and enrichment of novel symbionts in the deep terrestrial subsurface.</title>
        <authorList>
            <person name="Probst A.J."/>
            <person name="Ladd B."/>
            <person name="Jarett J.K."/>
            <person name="Geller-Mcgrath D.E."/>
            <person name="Sieber C.M.K."/>
            <person name="Emerson J.B."/>
            <person name="Anantharaman K."/>
            <person name="Thomas B.C."/>
            <person name="Malmstrom R."/>
            <person name="Stieglmeier M."/>
            <person name="Klingl A."/>
            <person name="Woyke T."/>
            <person name="Ryan C.M."/>
            <person name="Banfield J.F."/>
        </authorList>
    </citation>
    <scope>NUCLEOTIDE SEQUENCE [LARGE SCALE GENOMIC DNA]</scope>
</reference>
<dbReference type="Gene3D" id="3.40.50.1440">
    <property type="entry name" value="Tubulin/FtsZ, GTPase domain"/>
    <property type="match status" value="1"/>
</dbReference>
<evidence type="ECO:0000256" key="2">
    <source>
        <dbReference type="ARBA" id="ARBA00022741"/>
    </source>
</evidence>
<dbReference type="GO" id="GO:0051258">
    <property type="term" value="P:protein polymerization"/>
    <property type="evidence" value="ECO:0007669"/>
    <property type="project" value="UniProtKB-UniRule"/>
</dbReference>
<feature type="binding site" evidence="4">
    <location>
        <position position="188"/>
    </location>
    <ligand>
        <name>GTP</name>
        <dbReference type="ChEBI" id="CHEBI:37565"/>
    </ligand>
</feature>
<dbReference type="NCBIfam" id="TIGR00065">
    <property type="entry name" value="ftsZ"/>
    <property type="match status" value="1"/>
</dbReference>
<proteinExistence type="inferred from homology"/>
<dbReference type="Proteomes" id="UP000231282">
    <property type="component" value="Unassembled WGS sequence"/>
</dbReference>
<evidence type="ECO:0000256" key="1">
    <source>
        <dbReference type="ARBA" id="ARBA00009690"/>
    </source>
</evidence>
<feature type="binding site" evidence="4">
    <location>
        <position position="140"/>
    </location>
    <ligand>
        <name>GTP</name>
        <dbReference type="ChEBI" id="CHEBI:37565"/>
    </ligand>
</feature>
<dbReference type="GO" id="GO:0003924">
    <property type="term" value="F:GTPase activity"/>
    <property type="evidence" value="ECO:0007669"/>
    <property type="project" value="UniProtKB-UniRule"/>
</dbReference>
<dbReference type="Pfam" id="PF00091">
    <property type="entry name" value="Tubulin"/>
    <property type="match status" value="1"/>
</dbReference>
<dbReference type="PANTHER" id="PTHR30314:SF3">
    <property type="entry name" value="MITOCHONDRIAL DIVISION PROTEIN FSZA"/>
    <property type="match status" value="1"/>
</dbReference>
<comment type="caution">
    <text evidence="4">Lacks conserved residue(s) required for the propagation of feature annotation.</text>
</comment>
<dbReference type="SMART" id="SM00865">
    <property type="entry name" value="Tubulin_C"/>
    <property type="match status" value="1"/>
</dbReference>
<dbReference type="SMART" id="SM00864">
    <property type="entry name" value="Tubulin"/>
    <property type="match status" value="1"/>
</dbReference>
<dbReference type="InterPro" id="IPR045061">
    <property type="entry name" value="FtsZ/CetZ"/>
</dbReference>
<evidence type="ECO:0000256" key="5">
    <source>
        <dbReference type="NCBIfam" id="TIGR00065"/>
    </source>
</evidence>
<dbReference type="GO" id="GO:0005737">
    <property type="term" value="C:cytoplasm"/>
    <property type="evidence" value="ECO:0007669"/>
    <property type="project" value="UniProtKB-SubCell"/>
</dbReference>
<evidence type="ECO:0000313" key="8">
    <source>
        <dbReference type="EMBL" id="PIS14986.1"/>
    </source>
</evidence>
<dbReference type="FunFam" id="3.40.50.1440:FF:000001">
    <property type="entry name" value="Cell division protein FtsZ"/>
    <property type="match status" value="1"/>
</dbReference>
<comment type="subcellular location">
    <subcellularLocation>
        <location evidence="4">Cytoplasm</location>
    </subcellularLocation>
    <text evidence="4">Assembles at midcell at the inner surface of the cytoplasmic membrane.</text>
</comment>
<dbReference type="InterPro" id="IPR037103">
    <property type="entry name" value="Tubulin/FtsZ-like_C"/>
</dbReference>
<evidence type="ECO:0000256" key="4">
    <source>
        <dbReference type="HAMAP-Rule" id="MF_00909"/>
    </source>
</evidence>
<dbReference type="InterPro" id="IPR018316">
    <property type="entry name" value="Tubulin/FtsZ_2-layer-sand-dom"/>
</dbReference>
<dbReference type="GO" id="GO:0032153">
    <property type="term" value="C:cell division site"/>
    <property type="evidence" value="ECO:0007669"/>
    <property type="project" value="UniProtKB-UniRule"/>
</dbReference>
<evidence type="ECO:0000259" key="7">
    <source>
        <dbReference type="SMART" id="SM00865"/>
    </source>
</evidence>
<evidence type="ECO:0000256" key="3">
    <source>
        <dbReference type="ARBA" id="ARBA00023134"/>
    </source>
</evidence>
<feature type="domain" description="Tubulin/FtsZ 2-layer sandwich" evidence="7">
    <location>
        <begin position="208"/>
        <end position="325"/>
    </location>
</feature>
<keyword evidence="4 8" id="KW-0132">Cell division</keyword>
<evidence type="ECO:0000259" key="6">
    <source>
        <dbReference type="SMART" id="SM00864"/>
    </source>
</evidence>
<keyword evidence="4" id="KW-0131">Cell cycle</keyword>